<proteinExistence type="inferred from homology"/>
<evidence type="ECO:0000256" key="2">
    <source>
        <dbReference type="ARBA" id="ARBA00022448"/>
    </source>
</evidence>
<dbReference type="SUPFAM" id="SSF50729">
    <property type="entry name" value="PH domain-like"/>
    <property type="match status" value="1"/>
</dbReference>
<organism evidence="10 11">
    <name type="scientific">Rhodotorula graminis (strain WP1)</name>
    <dbReference type="NCBI Taxonomy" id="578459"/>
    <lineage>
        <taxon>Eukaryota</taxon>
        <taxon>Fungi</taxon>
        <taxon>Dikarya</taxon>
        <taxon>Basidiomycota</taxon>
        <taxon>Pucciniomycotina</taxon>
        <taxon>Microbotryomycetes</taxon>
        <taxon>Sporidiobolales</taxon>
        <taxon>Sporidiobolaceae</taxon>
        <taxon>Rhodotorula</taxon>
    </lineage>
</organism>
<evidence type="ECO:0000313" key="10">
    <source>
        <dbReference type="EMBL" id="KPV77667.1"/>
    </source>
</evidence>
<feature type="region of interest" description="Disordered" evidence="8">
    <location>
        <begin position="622"/>
        <end position="700"/>
    </location>
</feature>
<feature type="region of interest" description="Disordered" evidence="8">
    <location>
        <begin position="441"/>
        <end position="500"/>
    </location>
</feature>
<keyword evidence="11" id="KW-1185">Reference proteome</keyword>
<dbReference type="GO" id="GO:0030011">
    <property type="term" value="P:maintenance of cell polarity"/>
    <property type="evidence" value="ECO:0007669"/>
    <property type="project" value="TreeGrafter"/>
</dbReference>
<feature type="repeat" description="ANK" evidence="6">
    <location>
        <begin position="258"/>
        <end position="290"/>
    </location>
</feature>
<dbReference type="GO" id="GO:0005829">
    <property type="term" value="C:cytosol"/>
    <property type="evidence" value="ECO:0007669"/>
    <property type="project" value="TreeGrafter"/>
</dbReference>
<dbReference type="FunFam" id="3.30.70.3490:FF:000033">
    <property type="match status" value="1"/>
</dbReference>
<feature type="region of interest" description="Disordered" evidence="8">
    <location>
        <begin position="1146"/>
        <end position="1170"/>
    </location>
</feature>
<dbReference type="GO" id="GO:0006887">
    <property type="term" value="P:exocytosis"/>
    <property type="evidence" value="ECO:0007669"/>
    <property type="project" value="TreeGrafter"/>
</dbReference>
<evidence type="ECO:0000256" key="1">
    <source>
        <dbReference type="ARBA" id="ARBA00008842"/>
    </source>
</evidence>
<dbReference type="Gene3D" id="2.30.29.30">
    <property type="entry name" value="Pleckstrin-homology domain (PH domain)/Phosphotyrosine-binding domain (PTB)"/>
    <property type="match status" value="1"/>
</dbReference>
<feature type="domain" description="PH" evidence="9">
    <location>
        <begin position="336"/>
        <end position="436"/>
    </location>
</feature>
<dbReference type="EMBL" id="KQ474074">
    <property type="protein sequence ID" value="KPV77667.1"/>
    <property type="molecule type" value="Genomic_DNA"/>
</dbReference>
<dbReference type="PROSITE" id="PS50088">
    <property type="entry name" value="ANK_REPEAT"/>
    <property type="match status" value="2"/>
</dbReference>
<name>A0A194SAN1_RHOGW</name>
<keyword evidence="5" id="KW-0446">Lipid-binding</keyword>
<dbReference type="InterPro" id="IPR036770">
    <property type="entry name" value="Ankyrin_rpt-contain_sf"/>
</dbReference>
<dbReference type="GO" id="GO:0097038">
    <property type="term" value="C:perinuclear endoplasmic reticulum"/>
    <property type="evidence" value="ECO:0007669"/>
    <property type="project" value="TreeGrafter"/>
</dbReference>
<dbReference type="PROSITE" id="PS50003">
    <property type="entry name" value="PH_DOMAIN"/>
    <property type="match status" value="1"/>
</dbReference>
<dbReference type="PANTHER" id="PTHR10972">
    <property type="entry name" value="OXYSTEROL-BINDING PROTEIN-RELATED"/>
    <property type="match status" value="1"/>
</dbReference>
<dbReference type="AlphaFoldDB" id="A0A194SAN1"/>
<dbReference type="SUPFAM" id="SSF144000">
    <property type="entry name" value="Oxysterol-binding protein-like"/>
    <property type="match status" value="1"/>
</dbReference>
<dbReference type="SMART" id="SM00248">
    <property type="entry name" value="ANK"/>
    <property type="match status" value="3"/>
</dbReference>
<dbReference type="Pfam" id="PF01237">
    <property type="entry name" value="Oxysterol_BP"/>
    <property type="match status" value="1"/>
</dbReference>
<comment type="similarity">
    <text evidence="1 7">Belongs to the OSBP family.</text>
</comment>
<dbReference type="PROSITE" id="PS50297">
    <property type="entry name" value="ANK_REP_REGION"/>
    <property type="match status" value="2"/>
</dbReference>
<dbReference type="Pfam" id="PF00169">
    <property type="entry name" value="PH"/>
    <property type="match status" value="1"/>
</dbReference>
<feature type="repeat" description="ANK" evidence="6">
    <location>
        <begin position="105"/>
        <end position="137"/>
    </location>
</feature>
<dbReference type="Pfam" id="PF12796">
    <property type="entry name" value="Ank_2"/>
    <property type="match status" value="1"/>
</dbReference>
<dbReference type="GO" id="GO:0034727">
    <property type="term" value="P:piecemeal microautophagy of the nucleus"/>
    <property type="evidence" value="ECO:0007669"/>
    <property type="project" value="TreeGrafter"/>
</dbReference>
<feature type="compositionally biased region" description="Polar residues" evidence="8">
    <location>
        <begin position="670"/>
        <end position="679"/>
    </location>
</feature>
<feature type="compositionally biased region" description="Polar residues" evidence="8">
    <location>
        <begin position="212"/>
        <end position="224"/>
    </location>
</feature>
<evidence type="ECO:0000256" key="8">
    <source>
        <dbReference type="SAM" id="MobiDB-lite"/>
    </source>
</evidence>
<sequence>MSPPPVGAAATNAGSTSAATTEDSLKAYKLLEALRKGDAGQIVPLLQESATAPKAESVSETGVLSGATSPGTATPLHLAVRVAKYPTVELVLKHQPRTLNSQDGRGQTPLHLAAALDRRDVLTLLLEQDEADDTSRDQSGKTCLEVAATAEAAGIISSSRNKWNEIFLAHLAAYVASPTSDSASASASNRASALISSSPRLSTSSQLPPTPGQASSGPPTTVSAASGHVSNGAAERLYHFICKPRATSCDFSLRDPSTGTTILHEAVRRKDLGLIKLVLARGGDVLARDRRGKMPIDLAKDERIRSVLRQKLNSEGVALQAGAAGGAAAEVPQGPPPALKGYLSKWASVAKGGYKPRWVVLENGVLSYYRHQEDEGRASRGSISMSVAKLDPPGSDKLKFTISNKLGGKSAPAFYLKGNHPVEVMRWCDALRQSIELATGDSNGLTRSTTANSLQAPAASSDGGRRPSSTTTLADGLGSPAESDRANSIDEDNDTVADDDDVVPHADDFHLMEQSTKTQIELAQKLVASLGSSSGGSSDAQDALRRSLVSLDQLFDDYVGVVNERERYFARRYDKEVHAKRMWEESMKEVAAQHAAIEVELHKASRENTRRKRALQEVRANLGAVSPGLSPRQSIVGEDERPDLRTLPSNGNAPLPSPLRSPTIVVPPSLSRTSSATDTPTRKAPVSLSPTRMRSRAATMQPLAPAELEQIVQDALVNEEGVESSDSDTDDEFFEAVEAGNLPIAGEDGDEGQSGGGGAAREPKRAAPAQELIDKVDMVPYKGYEQLRDKLPITNDDRPPMSLWSILKSNIGKDLTKISFPVSFNEPVSMLERMAEDMEFSDCLDAAAAERDSTKRIAFVAAFAMSNYSSTVGRIAKPFNPLLGETFEYVDVRKKYRYQSEQVSHHPPMSACFGQSPSWDYFGTVDAKSRFGGKSFEIRPTGVAHCVLRIPDEWADPSCPPNKQLPGMRDEHYSWVKVTTSVSNFIFGSPIIDHYGDMVITNHRTGETCTLTFKPRGWRGGNVGEIKGDVKDKSGRKHWDIAGTWTSQLVARRAGAGKGDLAPDATLPTDGKGDVAPEYIRLWKNSTKPPGLPFNLTPYAITLNDINPDLKPWLPPTDCRLRPDQHAFESGKFDRANELKAELEEHQRATRRARERGEVPPHTPRWFSRSTDADTGEVYWQPAKTEDDKLEYWEERLRVGKAKLEGQDAEWQGVVPIFGDIHV</sequence>
<feature type="region of interest" description="Disordered" evidence="8">
    <location>
        <begin position="50"/>
        <end position="70"/>
    </location>
</feature>
<dbReference type="PANTHER" id="PTHR10972:SF205">
    <property type="entry name" value="OXYSTEROL-BINDING PROTEIN 1"/>
    <property type="match status" value="1"/>
</dbReference>
<dbReference type="FunFam" id="2.40.160.120:FF:000017">
    <property type="entry name" value="Oxysterol-binding protein homolog C2F12.05c"/>
    <property type="match status" value="1"/>
</dbReference>
<dbReference type="GO" id="GO:0006897">
    <property type="term" value="P:endocytosis"/>
    <property type="evidence" value="ECO:0007669"/>
    <property type="project" value="TreeGrafter"/>
</dbReference>
<feature type="compositionally biased region" description="Low complexity" evidence="8">
    <location>
        <begin position="7"/>
        <end position="21"/>
    </location>
</feature>
<dbReference type="OrthoDB" id="1854502at2759"/>
<dbReference type="InterPro" id="IPR001849">
    <property type="entry name" value="PH_domain"/>
</dbReference>
<accession>A0A194SAN1</accession>
<dbReference type="Proteomes" id="UP000053890">
    <property type="component" value="Unassembled WGS sequence"/>
</dbReference>
<dbReference type="SMART" id="SM00233">
    <property type="entry name" value="PH"/>
    <property type="match status" value="1"/>
</dbReference>
<dbReference type="Gene3D" id="1.25.40.20">
    <property type="entry name" value="Ankyrin repeat-containing domain"/>
    <property type="match status" value="2"/>
</dbReference>
<dbReference type="InterPro" id="IPR002110">
    <property type="entry name" value="Ankyrin_rpt"/>
</dbReference>
<dbReference type="GO" id="GO:0005635">
    <property type="term" value="C:nuclear envelope"/>
    <property type="evidence" value="ECO:0007669"/>
    <property type="project" value="TreeGrafter"/>
</dbReference>
<dbReference type="Gene3D" id="2.40.160.120">
    <property type="match status" value="1"/>
</dbReference>
<dbReference type="GeneID" id="28976315"/>
<keyword evidence="2" id="KW-0813">Transport</keyword>
<dbReference type="Gene3D" id="3.30.70.3490">
    <property type="match status" value="1"/>
</dbReference>
<feature type="compositionally biased region" description="Low complexity" evidence="8">
    <location>
        <begin position="196"/>
        <end position="207"/>
    </location>
</feature>
<evidence type="ECO:0000256" key="3">
    <source>
        <dbReference type="ARBA" id="ARBA00022553"/>
    </source>
</evidence>
<evidence type="ECO:0000259" key="9">
    <source>
        <dbReference type="PROSITE" id="PS50003"/>
    </source>
</evidence>
<evidence type="ECO:0000313" key="11">
    <source>
        <dbReference type="Proteomes" id="UP000053890"/>
    </source>
</evidence>
<protein>
    <recommendedName>
        <fullName evidence="9">PH domain-containing protein</fullName>
    </recommendedName>
</protein>
<dbReference type="GO" id="GO:0006869">
    <property type="term" value="P:lipid transport"/>
    <property type="evidence" value="ECO:0007669"/>
    <property type="project" value="UniProtKB-KW"/>
</dbReference>
<feature type="region of interest" description="Disordered" evidence="8">
    <location>
        <begin position="741"/>
        <end position="769"/>
    </location>
</feature>
<dbReference type="SUPFAM" id="SSF48403">
    <property type="entry name" value="Ankyrin repeat"/>
    <property type="match status" value="1"/>
</dbReference>
<dbReference type="STRING" id="578459.A0A194SAN1"/>
<feature type="compositionally biased region" description="Polar residues" evidence="8">
    <location>
        <begin position="441"/>
        <end position="455"/>
    </location>
</feature>
<keyword evidence="4" id="KW-0445">Lipid transport</keyword>
<dbReference type="InterPro" id="IPR011993">
    <property type="entry name" value="PH-like_dom_sf"/>
</dbReference>
<dbReference type="InterPro" id="IPR018494">
    <property type="entry name" value="Oxysterol-bd_CS"/>
</dbReference>
<feature type="region of interest" description="Disordered" evidence="8">
    <location>
        <begin position="196"/>
        <end position="226"/>
    </location>
</feature>
<feature type="compositionally biased region" description="Polar residues" evidence="8">
    <location>
        <begin position="58"/>
        <end position="70"/>
    </location>
</feature>
<feature type="region of interest" description="Disordered" evidence="8">
    <location>
        <begin position="1"/>
        <end position="21"/>
    </location>
</feature>
<dbReference type="InterPro" id="IPR000648">
    <property type="entry name" value="Oxysterol-bd"/>
</dbReference>
<feature type="compositionally biased region" description="Acidic residues" evidence="8">
    <location>
        <begin position="489"/>
        <end position="500"/>
    </location>
</feature>
<gene>
    <name evidence="10" type="ORF">RHOBADRAFT_51492</name>
</gene>
<evidence type="ECO:0000256" key="6">
    <source>
        <dbReference type="PROSITE-ProRule" id="PRU00023"/>
    </source>
</evidence>
<dbReference type="InterPro" id="IPR037239">
    <property type="entry name" value="OSBP_sf"/>
</dbReference>
<keyword evidence="6" id="KW-0040">ANK repeat</keyword>
<evidence type="ECO:0000256" key="7">
    <source>
        <dbReference type="RuleBase" id="RU003844"/>
    </source>
</evidence>
<dbReference type="GO" id="GO:0032934">
    <property type="term" value="F:sterol binding"/>
    <property type="evidence" value="ECO:0007669"/>
    <property type="project" value="TreeGrafter"/>
</dbReference>
<dbReference type="GO" id="GO:0005886">
    <property type="term" value="C:plasma membrane"/>
    <property type="evidence" value="ECO:0007669"/>
    <property type="project" value="TreeGrafter"/>
</dbReference>
<keyword evidence="3" id="KW-0597">Phosphoprotein</keyword>
<evidence type="ECO:0000256" key="4">
    <source>
        <dbReference type="ARBA" id="ARBA00023055"/>
    </source>
</evidence>
<reference evidence="10 11" key="1">
    <citation type="journal article" date="2015" name="Front. Microbiol.">
        <title>Genome sequence of the plant growth promoting endophytic yeast Rhodotorula graminis WP1.</title>
        <authorList>
            <person name="Firrincieli A."/>
            <person name="Otillar R."/>
            <person name="Salamov A."/>
            <person name="Schmutz J."/>
            <person name="Khan Z."/>
            <person name="Redman R.S."/>
            <person name="Fleck N.D."/>
            <person name="Lindquist E."/>
            <person name="Grigoriev I.V."/>
            <person name="Doty S.L."/>
        </authorList>
    </citation>
    <scope>NUCLEOTIDE SEQUENCE [LARGE SCALE GENOMIC DNA]</scope>
    <source>
        <strain evidence="10 11">WP1</strain>
    </source>
</reference>
<dbReference type="RefSeq" id="XP_018273716.1">
    <property type="nucleotide sequence ID" value="XM_018415867.1"/>
</dbReference>
<evidence type="ECO:0000256" key="5">
    <source>
        <dbReference type="ARBA" id="ARBA00023121"/>
    </source>
</evidence>
<dbReference type="PROSITE" id="PS01013">
    <property type="entry name" value="OSBP"/>
    <property type="match status" value="1"/>
</dbReference>
<dbReference type="OMA" id="LPEMKGW"/>